<proteinExistence type="predicted"/>
<organism evidence="2 3">
    <name type="scientific">Panagrolaimus superbus</name>
    <dbReference type="NCBI Taxonomy" id="310955"/>
    <lineage>
        <taxon>Eukaryota</taxon>
        <taxon>Metazoa</taxon>
        <taxon>Ecdysozoa</taxon>
        <taxon>Nematoda</taxon>
        <taxon>Chromadorea</taxon>
        <taxon>Rhabditida</taxon>
        <taxon>Tylenchina</taxon>
        <taxon>Panagrolaimomorpha</taxon>
        <taxon>Panagrolaimoidea</taxon>
        <taxon>Panagrolaimidae</taxon>
        <taxon>Panagrolaimus</taxon>
    </lineage>
</organism>
<keyword evidence="2" id="KW-1185">Reference proteome</keyword>
<reference evidence="3" key="1">
    <citation type="submission" date="2022-11" db="UniProtKB">
        <authorList>
            <consortium name="WormBaseParasite"/>
        </authorList>
    </citation>
    <scope>IDENTIFICATION</scope>
</reference>
<dbReference type="WBParaSite" id="PSU_v2.g13773.t1">
    <property type="protein sequence ID" value="PSU_v2.g13773.t1"/>
    <property type="gene ID" value="PSU_v2.g13773"/>
</dbReference>
<evidence type="ECO:0000256" key="1">
    <source>
        <dbReference type="SAM" id="MobiDB-lite"/>
    </source>
</evidence>
<evidence type="ECO:0000313" key="3">
    <source>
        <dbReference type="WBParaSite" id="PSU_v2.g13773.t1"/>
    </source>
</evidence>
<protein>
    <submittedName>
        <fullName evidence="3">Uncharacterized protein</fullName>
    </submittedName>
</protein>
<feature type="compositionally biased region" description="Polar residues" evidence="1">
    <location>
        <begin position="19"/>
        <end position="34"/>
    </location>
</feature>
<dbReference type="AlphaFoldDB" id="A0A914Y0N8"/>
<feature type="region of interest" description="Disordered" evidence="1">
    <location>
        <begin position="1"/>
        <end position="34"/>
    </location>
</feature>
<evidence type="ECO:0000313" key="2">
    <source>
        <dbReference type="Proteomes" id="UP000887577"/>
    </source>
</evidence>
<name>A0A914Y0N8_9BILA</name>
<dbReference type="Proteomes" id="UP000887577">
    <property type="component" value="Unplaced"/>
</dbReference>
<accession>A0A914Y0N8</accession>
<sequence length="81" mass="9149">MLPSAVQAHRDSYGKRSHLSGSPTSLNSNDNNNYYGEMKRLPQMLDGYFKFQSLRKASYALLVGGGNFNGWDPEVSLFLRF</sequence>